<comment type="subcellular location">
    <subcellularLocation>
        <location evidence="1">Cell projection</location>
        <location evidence="1">Cilium</location>
    </subcellularLocation>
</comment>
<sequence>MRFKISLAKEPAHNASVTCVGWSSAEEVYSAGEDNKLLSWSVSNNESSKVSEFNADLFPTSLHFLPRASGSLGKYGDLILLTATDGRYHIVNRNGRIERTVDAHKGAILRGEWSHDGAGLLTAGEDGFIKIWSRGGMLRSTVVQSDHSVYDACWSPDSQAILYTHGCFIIIKQLTPNIKPVKWRAHEGLVLCLSWSSACELIVSGGEDCRYKVWDNHGHCLYSSSLHDQPITALAWSPNGDLFAVGSYNTLRLCDFLGWSRSLDKPHTGSIYKLDWSNDGTQLAAACANGHVLLAHVIERQVHYLNYSATVQDKKTVIVHNISDDTSELLELPERVMQLSLKYTNLVITTPSQCYIYNSNNWSTPNIFDLKDGSVVLLLLSEKNLLIIERSSASVYNYQGRLIASPRWPNMRLDILRSAHVSLSNDTLAVRDTSDLRTIYIMDLASSRNISDTTITIQHTRPVMQIALDQASIPSQQYLAILDRNKDLFLTQARSHRNSLKLGNQMQSFQWNTEENMLAAIQDIYVIIWYFPTACFNTALLNMSSLEYNSPELGRGPRINYFIGNFVSIRRADGSLINIPISPFPSLLHRHIQNNKWDDALLLCRLIKEKILWTGLAVLATQSNNIDLLEMAAEAFSEIRQYDKVYYIDHIKTLPSKAQQMAATSLLGGSLQNAESILLHNGLVYQAILINTQLHQWNRALELAVKHKTHTDTVIYLREKYLSALNKEENNPQFINIRNTTNVDTEKVEHRLMEEIL</sequence>
<evidence type="ECO:0000313" key="7">
    <source>
        <dbReference type="EMBL" id="KAB0798427.1"/>
    </source>
</evidence>
<feature type="repeat" description="WD" evidence="4">
    <location>
        <begin position="10"/>
        <end position="50"/>
    </location>
</feature>
<dbReference type="InterPro" id="IPR056456">
    <property type="entry name" value="Beta-prop_IFT80_2nd"/>
</dbReference>
<dbReference type="InterPro" id="IPR015943">
    <property type="entry name" value="WD40/YVTN_repeat-like_dom_sf"/>
</dbReference>
<dbReference type="Proteomes" id="UP000327044">
    <property type="component" value="Unassembled WGS sequence"/>
</dbReference>
<dbReference type="InterPro" id="IPR056157">
    <property type="entry name" value="TPR_IFT80_172_dom"/>
</dbReference>
<evidence type="ECO:0000256" key="4">
    <source>
        <dbReference type="PROSITE-ProRule" id="PRU00221"/>
    </source>
</evidence>
<dbReference type="EMBL" id="VVIM01000006">
    <property type="protein sequence ID" value="KAB0798427.1"/>
    <property type="molecule type" value="Genomic_DNA"/>
</dbReference>
<proteinExistence type="predicted"/>
<evidence type="ECO:0000259" key="5">
    <source>
        <dbReference type="Pfam" id="PF23335"/>
    </source>
</evidence>
<keyword evidence="8" id="KW-1185">Reference proteome</keyword>
<dbReference type="GO" id="GO:0030992">
    <property type="term" value="C:intraciliary transport particle B"/>
    <property type="evidence" value="ECO:0007669"/>
    <property type="project" value="TreeGrafter"/>
</dbReference>
<dbReference type="Pfam" id="PF23387">
    <property type="entry name" value="TPR_IFT80_172"/>
    <property type="match status" value="1"/>
</dbReference>
<dbReference type="PROSITE" id="PS50294">
    <property type="entry name" value="WD_REPEATS_REGION"/>
    <property type="match status" value="2"/>
</dbReference>
<dbReference type="Pfam" id="PF00400">
    <property type="entry name" value="WD40"/>
    <property type="match status" value="4"/>
</dbReference>
<dbReference type="InParanoid" id="A0A5N4AM80"/>
<dbReference type="PROSITE" id="PS50082">
    <property type="entry name" value="WD_REPEATS_2"/>
    <property type="match status" value="3"/>
</dbReference>
<comment type="caution">
    <text evidence="7">The sequence shown here is derived from an EMBL/GenBank/DDBJ whole genome shotgun (WGS) entry which is preliminary data.</text>
</comment>
<keyword evidence="4" id="KW-0853">WD repeat</keyword>
<keyword evidence="2" id="KW-0969">Cilium</keyword>
<dbReference type="AlphaFoldDB" id="A0A5N4AM80"/>
<protein>
    <recommendedName>
        <fullName evidence="9">Intraflagellar transport protein 80 homolog</fullName>
    </recommendedName>
</protein>
<dbReference type="Gene3D" id="2.130.10.10">
    <property type="entry name" value="YVTN repeat-like/Quinoprotein amine dehydrogenase"/>
    <property type="match status" value="3"/>
</dbReference>
<organism evidence="7 8">
    <name type="scientific">Photinus pyralis</name>
    <name type="common">Common eastern firefly</name>
    <name type="synonym">Lampyris pyralis</name>
    <dbReference type="NCBI Taxonomy" id="7054"/>
    <lineage>
        <taxon>Eukaryota</taxon>
        <taxon>Metazoa</taxon>
        <taxon>Ecdysozoa</taxon>
        <taxon>Arthropoda</taxon>
        <taxon>Hexapoda</taxon>
        <taxon>Insecta</taxon>
        <taxon>Pterygota</taxon>
        <taxon>Neoptera</taxon>
        <taxon>Endopterygota</taxon>
        <taxon>Coleoptera</taxon>
        <taxon>Polyphaga</taxon>
        <taxon>Elateriformia</taxon>
        <taxon>Elateroidea</taxon>
        <taxon>Lampyridae</taxon>
        <taxon>Lampyrinae</taxon>
        <taxon>Photinus</taxon>
    </lineage>
</organism>
<name>A0A5N4AM80_PHOPY</name>
<keyword evidence="3" id="KW-0966">Cell projection</keyword>
<feature type="domain" description="IFT80/172/WDR35 TPR" evidence="6">
    <location>
        <begin position="612"/>
        <end position="755"/>
    </location>
</feature>
<dbReference type="FunCoup" id="A0A5N4AM80">
    <property type="interactions" value="188"/>
</dbReference>
<dbReference type="PANTHER" id="PTHR24098:SF0">
    <property type="entry name" value="OUTER SEGMENT 5"/>
    <property type="match status" value="1"/>
</dbReference>
<dbReference type="GO" id="GO:0005929">
    <property type="term" value="C:cilium"/>
    <property type="evidence" value="ECO:0007669"/>
    <property type="project" value="UniProtKB-SubCell"/>
</dbReference>
<evidence type="ECO:0000256" key="1">
    <source>
        <dbReference type="ARBA" id="ARBA00004138"/>
    </source>
</evidence>
<dbReference type="PANTHER" id="PTHR24098">
    <property type="entry name" value="OUTER SEGMENT 5"/>
    <property type="match status" value="1"/>
</dbReference>
<dbReference type="OrthoDB" id="408728at2759"/>
<reference evidence="7 8" key="1">
    <citation type="journal article" date="2018" name="Elife">
        <title>Firefly genomes illuminate parallel origins of bioluminescence in beetles.</title>
        <authorList>
            <person name="Fallon T.R."/>
            <person name="Lower S.E."/>
            <person name="Chang C.H."/>
            <person name="Bessho-Uehara M."/>
            <person name="Martin G.J."/>
            <person name="Bewick A.J."/>
            <person name="Behringer M."/>
            <person name="Debat H.J."/>
            <person name="Wong I."/>
            <person name="Day J.C."/>
            <person name="Suvorov A."/>
            <person name="Silva C.J."/>
            <person name="Stanger-Hall K.F."/>
            <person name="Hall D.W."/>
            <person name="Schmitz R.J."/>
            <person name="Nelson D.R."/>
            <person name="Lewis S.M."/>
            <person name="Shigenobu S."/>
            <person name="Bybee S.M."/>
            <person name="Larracuente A.M."/>
            <person name="Oba Y."/>
            <person name="Weng J.K."/>
        </authorList>
    </citation>
    <scope>NUCLEOTIDE SEQUENCE [LARGE SCALE GENOMIC DNA]</scope>
    <source>
        <strain evidence="7">1611_PpyrPB1</strain>
        <tissue evidence="7">Whole body</tissue>
    </source>
</reference>
<dbReference type="SMART" id="SM00320">
    <property type="entry name" value="WD40"/>
    <property type="match status" value="5"/>
</dbReference>
<feature type="domain" description="IFT80 second beta-propeller" evidence="5">
    <location>
        <begin position="299"/>
        <end position="584"/>
    </location>
</feature>
<dbReference type="FunFam" id="2.130.10.10:FF:000463">
    <property type="entry name" value="intraflagellar transport protein 80 homolog"/>
    <property type="match status" value="1"/>
</dbReference>
<dbReference type="Gene3D" id="1.25.40.470">
    <property type="match status" value="1"/>
</dbReference>
<evidence type="ECO:0000256" key="3">
    <source>
        <dbReference type="ARBA" id="ARBA00023273"/>
    </source>
</evidence>
<feature type="repeat" description="WD" evidence="4">
    <location>
        <begin position="183"/>
        <end position="215"/>
    </location>
</feature>
<dbReference type="InterPro" id="IPR036322">
    <property type="entry name" value="WD40_repeat_dom_sf"/>
</dbReference>
<evidence type="ECO:0000259" key="6">
    <source>
        <dbReference type="Pfam" id="PF23387"/>
    </source>
</evidence>
<dbReference type="GO" id="GO:0060271">
    <property type="term" value="P:cilium assembly"/>
    <property type="evidence" value="ECO:0007669"/>
    <property type="project" value="TreeGrafter"/>
</dbReference>
<dbReference type="Pfam" id="PF23335">
    <property type="entry name" value="Beta-prop_IFT80_2nd"/>
    <property type="match status" value="1"/>
</dbReference>
<feature type="repeat" description="WD" evidence="4">
    <location>
        <begin position="101"/>
        <end position="133"/>
    </location>
</feature>
<accession>A0A5N4AM80</accession>
<evidence type="ECO:0000256" key="2">
    <source>
        <dbReference type="ARBA" id="ARBA00023069"/>
    </source>
</evidence>
<gene>
    <name evidence="7" type="ORF">PPYR_09420</name>
</gene>
<dbReference type="InterPro" id="IPR001680">
    <property type="entry name" value="WD40_rpt"/>
</dbReference>
<dbReference type="SUPFAM" id="SSF50978">
    <property type="entry name" value="WD40 repeat-like"/>
    <property type="match status" value="2"/>
</dbReference>
<evidence type="ECO:0008006" key="9">
    <source>
        <dbReference type="Google" id="ProtNLM"/>
    </source>
</evidence>
<evidence type="ECO:0000313" key="8">
    <source>
        <dbReference type="Proteomes" id="UP000327044"/>
    </source>
</evidence>